<evidence type="ECO:0000313" key="7">
    <source>
        <dbReference type="Proteomes" id="UP001464923"/>
    </source>
</evidence>
<protein>
    <submittedName>
        <fullName evidence="6">FAD-dependent oxidoreductase</fullName>
    </submittedName>
</protein>
<evidence type="ECO:0000256" key="2">
    <source>
        <dbReference type="ARBA" id="ARBA00022630"/>
    </source>
</evidence>
<evidence type="ECO:0000313" key="6">
    <source>
        <dbReference type="EMBL" id="MEQ3541045.1"/>
    </source>
</evidence>
<keyword evidence="3" id="KW-0274">FAD</keyword>
<sequence length="361" mass="37584">MTATVAIIGGGYGGVLAARELDDVADVVLVEPRDAFVHNVAALRALVDPSWVDDIFLPYGSLLARGRVVRDRAVEVTSQRVVLGSGEVIEPDITILATGSTYPFPAKVDVEDADRGKERIRAAHRALVDASSVLVLGAGPAGLELAGEIRSALPATAVTIVDPAPDLLGGGFPDELRDELRGQLADLGVELLLGTALTEPPATGPGTYGPVEVTTGSGRTVRADIWFRCYGVVPTSGYLAGDLADARRADGHVRVTPELTVAGHDDVFAIGDLTDLPEAKMAKAAEIHAGTVADTIRRRLGGQGGEPSRYAVPSPGISLPLGPKGGASYNEAVGVLGAEQTSGLKGTHLRLDDYRKRLGLR</sequence>
<dbReference type="PANTHER" id="PTHR43735:SF3">
    <property type="entry name" value="FERROPTOSIS SUPPRESSOR PROTEIN 1"/>
    <property type="match status" value="1"/>
</dbReference>
<dbReference type="InterPro" id="IPR023753">
    <property type="entry name" value="FAD/NAD-binding_dom"/>
</dbReference>
<name>A0ABV1JYJ2_9PSEU</name>
<dbReference type="SUPFAM" id="SSF51905">
    <property type="entry name" value="FAD/NAD(P)-binding domain"/>
    <property type="match status" value="1"/>
</dbReference>
<dbReference type="Proteomes" id="UP001464923">
    <property type="component" value="Unassembled WGS sequence"/>
</dbReference>
<dbReference type="EMBL" id="JBEDNP010000012">
    <property type="protein sequence ID" value="MEQ3541045.1"/>
    <property type="molecule type" value="Genomic_DNA"/>
</dbReference>
<keyword evidence="4" id="KW-0560">Oxidoreductase</keyword>
<dbReference type="Pfam" id="PF07992">
    <property type="entry name" value="Pyr_redox_2"/>
    <property type="match status" value="1"/>
</dbReference>
<evidence type="ECO:0000256" key="4">
    <source>
        <dbReference type="ARBA" id="ARBA00023002"/>
    </source>
</evidence>
<dbReference type="InterPro" id="IPR036188">
    <property type="entry name" value="FAD/NAD-bd_sf"/>
</dbReference>
<keyword evidence="7" id="KW-1185">Reference proteome</keyword>
<dbReference type="PANTHER" id="PTHR43735">
    <property type="entry name" value="APOPTOSIS-INDUCING FACTOR 1"/>
    <property type="match status" value="1"/>
</dbReference>
<feature type="domain" description="FAD/NAD(P)-binding" evidence="5">
    <location>
        <begin position="4"/>
        <end position="277"/>
    </location>
</feature>
<dbReference type="Gene3D" id="3.50.50.100">
    <property type="match status" value="1"/>
</dbReference>
<proteinExistence type="inferred from homology"/>
<dbReference type="PRINTS" id="PR00368">
    <property type="entry name" value="FADPNR"/>
</dbReference>
<evidence type="ECO:0000259" key="5">
    <source>
        <dbReference type="Pfam" id="PF07992"/>
    </source>
</evidence>
<evidence type="ECO:0000256" key="1">
    <source>
        <dbReference type="ARBA" id="ARBA00006442"/>
    </source>
</evidence>
<gene>
    <name evidence="6" type="ORF">WHI96_19730</name>
</gene>
<organism evidence="6 7">
    <name type="scientific">Pseudonocardia tropica</name>
    <dbReference type="NCBI Taxonomy" id="681289"/>
    <lineage>
        <taxon>Bacteria</taxon>
        <taxon>Bacillati</taxon>
        <taxon>Actinomycetota</taxon>
        <taxon>Actinomycetes</taxon>
        <taxon>Pseudonocardiales</taxon>
        <taxon>Pseudonocardiaceae</taxon>
        <taxon>Pseudonocardia</taxon>
    </lineage>
</organism>
<dbReference type="RefSeq" id="WP_345644686.1">
    <property type="nucleotide sequence ID" value="NZ_BAABLY010000027.1"/>
</dbReference>
<reference evidence="6 7" key="1">
    <citation type="submission" date="2024-03" db="EMBL/GenBank/DDBJ databases">
        <title>Draft genome sequence of Pseudonocardia tropica JCM 19149.</title>
        <authorList>
            <person name="Butdee W."/>
            <person name="Duangmal K."/>
        </authorList>
    </citation>
    <scope>NUCLEOTIDE SEQUENCE [LARGE SCALE GENOMIC DNA]</scope>
    <source>
        <strain evidence="6 7">JCM 19149</strain>
    </source>
</reference>
<keyword evidence="2" id="KW-0285">Flavoprotein</keyword>
<accession>A0ABV1JYJ2</accession>
<comment type="similarity">
    <text evidence="1">Belongs to the FAD-dependent oxidoreductase family.</text>
</comment>
<evidence type="ECO:0000256" key="3">
    <source>
        <dbReference type="ARBA" id="ARBA00022827"/>
    </source>
</evidence>
<comment type="caution">
    <text evidence="6">The sequence shown here is derived from an EMBL/GenBank/DDBJ whole genome shotgun (WGS) entry which is preliminary data.</text>
</comment>